<dbReference type="InterPro" id="IPR045886">
    <property type="entry name" value="ThiF/MoeB/HesA"/>
</dbReference>
<dbReference type="InterPro" id="IPR035985">
    <property type="entry name" value="Ubiquitin-activating_enz"/>
</dbReference>
<dbReference type="FunFam" id="3.40.50.720:FF:000475">
    <property type="entry name" value="NEDD8-activating enzyme E1 regulatory subunit"/>
    <property type="match status" value="1"/>
</dbReference>
<reference evidence="7" key="1">
    <citation type="journal article" date="2018" name="Biosci. Biotechnol. Biochem.">
        <title>Polysaccharide hydrolase of the hadal zone amphipods Hirondellea gigas.</title>
        <authorList>
            <person name="Kobayashi H."/>
            <person name="Nagahama T."/>
            <person name="Arai W."/>
            <person name="Sasagawa Y."/>
            <person name="Umeda M."/>
            <person name="Hayashi T."/>
            <person name="Nikaido I."/>
            <person name="Watanabe H."/>
            <person name="Oguri K."/>
            <person name="Kitazato H."/>
            <person name="Fujioka K."/>
            <person name="Kido Y."/>
            <person name="Takami H."/>
        </authorList>
    </citation>
    <scope>NUCLEOTIDE SEQUENCE</scope>
    <source>
        <tissue evidence="7">Whole body</tissue>
    </source>
</reference>
<dbReference type="InterPro" id="IPR000594">
    <property type="entry name" value="ThiF_NAD_FAD-bd"/>
</dbReference>
<sequence>MDSKPATPLSEQSDKTKKYDRQLRLWGDHGQALLEAAHVCVCGASAATTNTTDLSLGGSSVLGAEVLRSLVLPGVGKITIIDDATVTEADLGTNLLVNADGVGGARGEQLLQCLLEMNTDVRGSFVDQSVEDVLASDPSFFDAFTIVVAVNMHEKTLLELSDVLWRAKVPLIAVRSYGLIGYIRIQVEEQTIIESHPDNEIADLRLLDPFPALKEHFDSIELESMSDKDHSHVPYVIVVYKFLQQWIHVHGGPPANYREKKSFALMIRDGMRHKTASDFEENFEEAMKAVNTCLSGCSVPSSLEELFSLVPSPLTPSTPPFWLALAGLQTFVTSNKRLPVTGALPDMTADSVSYIKLQNIYREQAAQDCEAVLRHSLDTSQQVSSCGVRSAYSDCKPLSDKGSNVGVTESLVKNVCRNAAHLRVLRGTSIAQEYSHKINLACNDIEQCDSDVVWYVLLRAVDLFYSEFHCFPGCYKQQVETDIVRLKVCLSRLLSEWTSGSISVKDDHIHEMCRYGAAQIHSVASFIGGCAAHEIIKIITSQYVPLDNTFIYNAATASTTTLTL</sequence>
<dbReference type="SUPFAM" id="SSF69572">
    <property type="entry name" value="Activating enzymes of the ubiquitin-like proteins"/>
    <property type="match status" value="1"/>
</dbReference>
<evidence type="ECO:0000313" key="7">
    <source>
        <dbReference type="EMBL" id="LAB68188.1"/>
    </source>
</evidence>
<dbReference type="GO" id="GO:0005737">
    <property type="term" value="C:cytoplasm"/>
    <property type="evidence" value="ECO:0007669"/>
    <property type="project" value="TreeGrafter"/>
</dbReference>
<dbReference type="Pfam" id="PF00899">
    <property type="entry name" value="ThiF"/>
    <property type="match status" value="1"/>
</dbReference>
<evidence type="ECO:0000259" key="6">
    <source>
        <dbReference type="Pfam" id="PF00899"/>
    </source>
</evidence>
<keyword evidence="4 5" id="KW-0833">Ubl conjugation pathway</keyword>
<dbReference type="InterPro" id="IPR030667">
    <property type="entry name" value="APP-BP1"/>
</dbReference>
<evidence type="ECO:0000256" key="4">
    <source>
        <dbReference type="ARBA" id="ARBA00022786"/>
    </source>
</evidence>
<dbReference type="PANTHER" id="PTHR10953">
    <property type="entry name" value="UBIQUITIN-ACTIVATING ENZYME E1"/>
    <property type="match status" value="1"/>
</dbReference>
<evidence type="ECO:0000256" key="3">
    <source>
        <dbReference type="ARBA" id="ARBA00015407"/>
    </source>
</evidence>
<dbReference type="UniPathway" id="UPA00885"/>
<evidence type="ECO:0000256" key="2">
    <source>
        <dbReference type="ARBA" id="ARBA00006868"/>
    </source>
</evidence>
<dbReference type="Gene3D" id="3.40.50.720">
    <property type="entry name" value="NAD(P)-binding Rossmann-like Domain"/>
    <property type="match status" value="2"/>
</dbReference>
<dbReference type="PANTHER" id="PTHR10953:SF29">
    <property type="entry name" value="NEDD8-ACTIVATING ENZYME E1 REGULATORY SUBUNIT"/>
    <property type="match status" value="1"/>
</dbReference>
<protein>
    <recommendedName>
        <fullName evidence="3 5">NEDD8-activating enzyme E1 regulatory subunit</fullName>
    </recommendedName>
</protein>
<dbReference type="EMBL" id="IACF01002539">
    <property type="protein sequence ID" value="LAB68188.1"/>
    <property type="molecule type" value="mRNA"/>
</dbReference>
<comment type="pathway">
    <text evidence="1 5">Protein modification; protein neddylation.</text>
</comment>
<evidence type="ECO:0000256" key="5">
    <source>
        <dbReference type="PIRNR" id="PIRNR039099"/>
    </source>
</evidence>
<dbReference type="GO" id="GO:0045116">
    <property type="term" value="P:protein neddylation"/>
    <property type="evidence" value="ECO:0007669"/>
    <property type="project" value="UniProtKB-UniRule"/>
</dbReference>
<dbReference type="PIRSF" id="PIRSF039099">
    <property type="entry name" value="APP-BP1"/>
    <property type="match status" value="1"/>
</dbReference>
<accession>A0A2P2I2D0</accession>
<evidence type="ECO:0000256" key="1">
    <source>
        <dbReference type="ARBA" id="ARBA00005032"/>
    </source>
</evidence>
<dbReference type="GO" id="GO:0019781">
    <property type="term" value="F:NEDD8 activating enzyme activity"/>
    <property type="evidence" value="ECO:0007669"/>
    <property type="project" value="UniProtKB-UniRule"/>
</dbReference>
<organism evidence="7">
    <name type="scientific">Hirondellea gigas</name>
    <dbReference type="NCBI Taxonomy" id="1518452"/>
    <lineage>
        <taxon>Eukaryota</taxon>
        <taxon>Metazoa</taxon>
        <taxon>Ecdysozoa</taxon>
        <taxon>Arthropoda</taxon>
        <taxon>Crustacea</taxon>
        <taxon>Multicrustacea</taxon>
        <taxon>Malacostraca</taxon>
        <taxon>Eumalacostraca</taxon>
        <taxon>Peracarida</taxon>
        <taxon>Amphipoda</taxon>
        <taxon>Amphilochidea</taxon>
        <taxon>Lysianassida</taxon>
        <taxon>Lysianassidira</taxon>
        <taxon>Lysianassoidea</taxon>
        <taxon>Lysianassidae</taxon>
        <taxon>Hirondellea</taxon>
    </lineage>
</organism>
<proteinExistence type="evidence at transcript level"/>
<comment type="similarity">
    <text evidence="2 5">Belongs to the ubiquitin-activating E1 family. ULA1 subfamily.</text>
</comment>
<dbReference type="AlphaFoldDB" id="A0A2P2I2D0"/>
<feature type="domain" description="THIF-type NAD/FAD binding fold" evidence="6">
    <location>
        <begin position="19"/>
        <end position="556"/>
    </location>
</feature>
<name>A0A2P2I2D0_9CRUS</name>